<gene>
    <name evidence="1" type="ORF">TCLT_LOCUS10301</name>
</gene>
<accession>A0A0N5DAV3</accession>
<reference evidence="3" key="1">
    <citation type="submission" date="2017-02" db="UniProtKB">
        <authorList>
            <consortium name="WormBaseParasite"/>
        </authorList>
    </citation>
    <scope>IDENTIFICATION</scope>
</reference>
<evidence type="ECO:0000313" key="1">
    <source>
        <dbReference type="EMBL" id="VDN07985.1"/>
    </source>
</evidence>
<evidence type="ECO:0000313" key="2">
    <source>
        <dbReference type="Proteomes" id="UP000276776"/>
    </source>
</evidence>
<dbReference type="Proteomes" id="UP000276776">
    <property type="component" value="Unassembled WGS sequence"/>
</dbReference>
<dbReference type="EMBL" id="UYYF01005047">
    <property type="protein sequence ID" value="VDN07985.1"/>
    <property type="molecule type" value="Genomic_DNA"/>
</dbReference>
<dbReference type="AlphaFoldDB" id="A0A0N5DAV3"/>
<dbReference type="WBParaSite" id="TCLT_0001031201-mRNA-1">
    <property type="protein sequence ID" value="TCLT_0001031201-mRNA-1"/>
    <property type="gene ID" value="TCLT_0001031201"/>
</dbReference>
<sequence length="86" mass="9437">MEIALDIRDSIVIPSFSVLLSPRKIILVITLIPEEMLLMISQAIPILFLLALTAKSSSGIQATIALPLFSPLQRFSKSIFRVGTVK</sequence>
<organism evidence="3">
    <name type="scientific">Thelazia callipaeda</name>
    <name type="common">Oriental eyeworm</name>
    <name type="synonym">Parasitic nematode</name>
    <dbReference type="NCBI Taxonomy" id="103827"/>
    <lineage>
        <taxon>Eukaryota</taxon>
        <taxon>Metazoa</taxon>
        <taxon>Ecdysozoa</taxon>
        <taxon>Nematoda</taxon>
        <taxon>Chromadorea</taxon>
        <taxon>Rhabditida</taxon>
        <taxon>Spirurina</taxon>
        <taxon>Spiruromorpha</taxon>
        <taxon>Thelazioidea</taxon>
        <taxon>Thelaziidae</taxon>
        <taxon>Thelazia</taxon>
    </lineage>
</organism>
<evidence type="ECO:0000313" key="3">
    <source>
        <dbReference type="WBParaSite" id="TCLT_0001031201-mRNA-1"/>
    </source>
</evidence>
<proteinExistence type="predicted"/>
<protein>
    <submittedName>
        <fullName evidence="3">Ovule protein</fullName>
    </submittedName>
</protein>
<reference evidence="1 2" key="2">
    <citation type="submission" date="2018-11" db="EMBL/GenBank/DDBJ databases">
        <authorList>
            <consortium name="Pathogen Informatics"/>
        </authorList>
    </citation>
    <scope>NUCLEOTIDE SEQUENCE [LARGE SCALE GENOMIC DNA]</scope>
</reference>
<name>A0A0N5DAV3_THECL</name>
<keyword evidence="2" id="KW-1185">Reference proteome</keyword>